<gene>
    <name evidence="9" type="ORF">IFO71_09340</name>
</gene>
<proteinExistence type="predicted"/>
<reference evidence="9 10" key="1">
    <citation type="submission" date="2020-09" db="EMBL/GenBank/DDBJ databases">
        <title>Pseudoxanthomonas sp. CAU 1598 isolated from sand of Yaerae Beach.</title>
        <authorList>
            <person name="Kim W."/>
        </authorList>
    </citation>
    <scope>NUCLEOTIDE SEQUENCE [LARGE SCALE GENOMIC DNA]</scope>
    <source>
        <strain evidence="9 10">CAU 1598</strain>
    </source>
</reference>
<feature type="transmembrane region" description="Helical" evidence="7">
    <location>
        <begin position="272"/>
        <end position="300"/>
    </location>
</feature>
<keyword evidence="6 7" id="KW-0472">Membrane</keyword>
<feature type="domain" description="Cation/H+ exchanger transmembrane" evidence="8">
    <location>
        <begin position="14"/>
        <end position="378"/>
    </location>
</feature>
<keyword evidence="3 7" id="KW-0812">Transmembrane</keyword>
<feature type="transmembrane region" description="Helical" evidence="7">
    <location>
        <begin position="59"/>
        <end position="79"/>
    </location>
</feature>
<keyword evidence="2" id="KW-0050">Antiport</keyword>
<feature type="transmembrane region" description="Helical" evidence="7">
    <location>
        <begin position="191"/>
        <end position="210"/>
    </location>
</feature>
<feature type="transmembrane region" description="Helical" evidence="7">
    <location>
        <begin position="222"/>
        <end position="252"/>
    </location>
</feature>
<dbReference type="RefSeq" id="WP_192029369.1">
    <property type="nucleotide sequence ID" value="NZ_JACYTR010000015.1"/>
</dbReference>
<evidence type="ECO:0000256" key="1">
    <source>
        <dbReference type="ARBA" id="ARBA00004141"/>
    </source>
</evidence>
<dbReference type="GO" id="GO:1902600">
    <property type="term" value="P:proton transmembrane transport"/>
    <property type="evidence" value="ECO:0007669"/>
    <property type="project" value="InterPro"/>
</dbReference>
<comment type="caution">
    <text evidence="9">The sequence shown here is derived from an EMBL/GenBank/DDBJ whole genome shotgun (WGS) entry which is preliminary data.</text>
</comment>
<evidence type="ECO:0000256" key="5">
    <source>
        <dbReference type="ARBA" id="ARBA00023065"/>
    </source>
</evidence>
<dbReference type="Pfam" id="PF00999">
    <property type="entry name" value="Na_H_Exchanger"/>
    <property type="match status" value="1"/>
</dbReference>
<name>A0AAW3ZLL1_9GAMM</name>
<dbReference type="InterPro" id="IPR006153">
    <property type="entry name" value="Cation/H_exchanger_TM"/>
</dbReference>
<protein>
    <submittedName>
        <fullName evidence="9">Cation:proton antiporter</fullName>
    </submittedName>
</protein>
<feature type="transmembrane region" description="Helical" evidence="7">
    <location>
        <begin position="327"/>
        <end position="347"/>
    </location>
</feature>
<dbReference type="Proteomes" id="UP000613768">
    <property type="component" value="Unassembled WGS sequence"/>
</dbReference>
<feature type="transmembrane region" description="Helical" evidence="7">
    <location>
        <begin position="148"/>
        <end position="171"/>
    </location>
</feature>
<dbReference type="GO" id="GO:0015297">
    <property type="term" value="F:antiporter activity"/>
    <property type="evidence" value="ECO:0007669"/>
    <property type="project" value="UniProtKB-KW"/>
</dbReference>
<keyword evidence="5" id="KW-0406">Ion transport</keyword>
<evidence type="ECO:0000256" key="2">
    <source>
        <dbReference type="ARBA" id="ARBA00022449"/>
    </source>
</evidence>
<evidence type="ECO:0000256" key="3">
    <source>
        <dbReference type="ARBA" id="ARBA00022692"/>
    </source>
</evidence>
<feature type="transmembrane region" description="Helical" evidence="7">
    <location>
        <begin position="91"/>
        <end position="110"/>
    </location>
</feature>
<dbReference type="GO" id="GO:0016020">
    <property type="term" value="C:membrane"/>
    <property type="evidence" value="ECO:0007669"/>
    <property type="project" value="UniProtKB-SubCell"/>
</dbReference>
<organism evidence="9 10">
    <name type="scientific">Pseudomarimonas arenosa</name>
    <dbReference type="NCBI Taxonomy" id="2774145"/>
    <lineage>
        <taxon>Bacteria</taxon>
        <taxon>Pseudomonadati</taxon>
        <taxon>Pseudomonadota</taxon>
        <taxon>Gammaproteobacteria</taxon>
        <taxon>Lysobacterales</taxon>
        <taxon>Lysobacteraceae</taxon>
        <taxon>Pseudomarimonas</taxon>
    </lineage>
</organism>
<dbReference type="InterPro" id="IPR038770">
    <property type="entry name" value="Na+/solute_symporter_sf"/>
</dbReference>
<evidence type="ECO:0000256" key="4">
    <source>
        <dbReference type="ARBA" id="ARBA00022989"/>
    </source>
</evidence>
<evidence type="ECO:0000259" key="8">
    <source>
        <dbReference type="Pfam" id="PF00999"/>
    </source>
</evidence>
<feature type="transmembrane region" description="Helical" evidence="7">
    <location>
        <begin position="34"/>
        <end position="53"/>
    </location>
</feature>
<dbReference type="Gene3D" id="1.20.1530.20">
    <property type="match status" value="1"/>
</dbReference>
<keyword evidence="4 7" id="KW-1133">Transmembrane helix</keyword>
<dbReference type="PANTHER" id="PTHR43021">
    <property type="entry name" value="NA(+)/H(+) ANTIPORTER-RELATED"/>
    <property type="match status" value="1"/>
</dbReference>
<evidence type="ECO:0000313" key="10">
    <source>
        <dbReference type="Proteomes" id="UP000613768"/>
    </source>
</evidence>
<evidence type="ECO:0000313" key="9">
    <source>
        <dbReference type="EMBL" id="MBD8525947.1"/>
    </source>
</evidence>
<evidence type="ECO:0000256" key="7">
    <source>
        <dbReference type="SAM" id="Phobius"/>
    </source>
</evidence>
<keyword evidence="2" id="KW-0813">Transport</keyword>
<dbReference type="EMBL" id="JACYTR010000015">
    <property type="protein sequence ID" value="MBD8525947.1"/>
    <property type="molecule type" value="Genomic_DNA"/>
</dbReference>
<feature type="transmembrane region" description="Helical" evidence="7">
    <location>
        <begin position="116"/>
        <end position="136"/>
    </location>
</feature>
<dbReference type="AlphaFoldDB" id="A0AAW3ZLL1"/>
<accession>A0AAW3ZLL1</accession>
<dbReference type="PANTHER" id="PTHR43021:SF2">
    <property type="entry name" value="CATION_H+ EXCHANGER DOMAIN-CONTAINING PROTEIN"/>
    <property type="match status" value="1"/>
</dbReference>
<evidence type="ECO:0000256" key="6">
    <source>
        <dbReference type="ARBA" id="ARBA00023136"/>
    </source>
</evidence>
<keyword evidence="10" id="KW-1185">Reference proteome</keyword>
<comment type="subcellular location">
    <subcellularLocation>
        <location evidence="1">Membrane</location>
        <topology evidence="1">Multi-pass membrane protein</topology>
    </subcellularLocation>
</comment>
<sequence length="387" mass="41024">MNALDLIQLGLVFLLGLACETLGRRTRLPKVTLLLLLGLVLGPQGMALIEQSWLKHFELIAALALTMVGFLLGGKLVGLTGQGAAGLALRHSLMISVVTFVVVGVGLWLIGVPPLLASLLASVALATDPAAVLDVSREHGGQSYFGRMLLGIVALDDAWGLLIFSAVLVVLSALFLPSAEFGSLFHVLRDLGGSLLLGLALGFPLSAITGRIKKGEATTIEAIAVVLLCCGLSLYLQVSFILTAMVMGYVIARFARHHQQSFHEIEHLEWPLLLLFFIMVGASFQLNGLATLGVIGLGYVGLRVLGRWLGGLLCLGDQRLGPSSRRWLGLALLPQAGVAIGVALLAAQRFPDQRSKLLPVVMAAVVLFELVGPVITRLAMRRSQSAG</sequence>
<feature type="transmembrane region" description="Helical" evidence="7">
    <location>
        <begin position="359"/>
        <end position="380"/>
    </location>
</feature>